<comment type="caution">
    <text evidence="2">The sequence shown here is derived from an EMBL/GenBank/DDBJ whole genome shotgun (WGS) entry which is preliminary data.</text>
</comment>
<evidence type="ECO:0000313" key="3">
    <source>
        <dbReference type="Proteomes" id="UP000284908"/>
    </source>
</evidence>
<protein>
    <submittedName>
        <fullName evidence="2">Gluconate 2-dehydrogenase subunit 3 family protein</fullName>
    </submittedName>
</protein>
<dbReference type="RefSeq" id="WP_120133781.1">
    <property type="nucleotide sequence ID" value="NZ_RAHH01000019.1"/>
</dbReference>
<gene>
    <name evidence="2" type="ORF">D6C13_16400</name>
</gene>
<proteinExistence type="predicted"/>
<evidence type="ECO:0000313" key="2">
    <source>
        <dbReference type="EMBL" id="RJT42869.1"/>
    </source>
</evidence>
<feature type="signal peptide" evidence="1">
    <location>
        <begin position="1"/>
        <end position="34"/>
    </location>
</feature>
<organism evidence="2 3">
    <name type="scientific">Rahnella woolbedingensis</name>
    <dbReference type="NCBI Taxonomy" id="1510574"/>
    <lineage>
        <taxon>Bacteria</taxon>
        <taxon>Pseudomonadati</taxon>
        <taxon>Pseudomonadota</taxon>
        <taxon>Gammaproteobacteria</taxon>
        <taxon>Enterobacterales</taxon>
        <taxon>Yersiniaceae</taxon>
        <taxon>Rahnella</taxon>
    </lineage>
</organism>
<keyword evidence="1" id="KW-0732">Signal</keyword>
<name>A0A419N6D7_9GAMM</name>
<dbReference type="InterPro" id="IPR006311">
    <property type="entry name" value="TAT_signal"/>
</dbReference>
<reference evidence="2 3" key="1">
    <citation type="submission" date="2018-09" db="EMBL/GenBank/DDBJ databases">
        <authorList>
            <person name="Le Fleche-Mateos A."/>
        </authorList>
    </citation>
    <scope>NUCLEOTIDE SEQUENCE [LARGE SCALE GENOMIC DNA]</scope>
    <source>
        <strain evidence="2 3">DSM 27399</strain>
    </source>
</reference>
<dbReference type="InterPro" id="IPR027056">
    <property type="entry name" value="Gluconate_2DH_su3"/>
</dbReference>
<feature type="chain" id="PRO_5019066275" evidence="1">
    <location>
        <begin position="35"/>
        <end position="240"/>
    </location>
</feature>
<dbReference type="OrthoDB" id="8400810at2"/>
<dbReference type="AlphaFoldDB" id="A0A419N6D7"/>
<evidence type="ECO:0000256" key="1">
    <source>
        <dbReference type="SAM" id="SignalP"/>
    </source>
</evidence>
<dbReference type="PROSITE" id="PS51318">
    <property type="entry name" value="TAT"/>
    <property type="match status" value="1"/>
</dbReference>
<dbReference type="Pfam" id="PF13618">
    <property type="entry name" value="Gluconate_2-dh3"/>
    <property type="match status" value="1"/>
</dbReference>
<keyword evidence="3" id="KW-1185">Reference proteome</keyword>
<dbReference type="EMBL" id="RAHH01000019">
    <property type="protein sequence ID" value="RJT42869.1"/>
    <property type="molecule type" value="Genomic_DNA"/>
</dbReference>
<sequence length="240" mass="26475">MSEKNNIPSSRRGFLKKTLALVPLVATASTGALALSPKNSKAAEGVSQHYVPIFFNNEEWRFLLAACERLIPTDANGPGAVSQGVPEYIDKQMELPYGHGGLWYMHPPFVEADPTLGYQSKLTPRDTYRLGIKAVDAHCQQQFQKKFADLTVPQQNDLLTSLEANHLKFDELTGNAFFSLLLLNTKEGYLSDPIHSGNQSLASWKLIGFPGARADYKDWAGKHNQAYPLGPVSISSKRNA</sequence>
<dbReference type="Proteomes" id="UP000284908">
    <property type="component" value="Unassembled WGS sequence"/>
</dbReference>
<accession>A0A419N6D7</accession>